<gene>
    <name evidence="3" type="ORF">D187_002962</name>
</gene>
<organism evidence="3 4">
    <name type="scientific">Cystobacter fuscus (strain ATCC 25194 / DSM 2262 / NBRC 100088 / M29)</name>
    <dbReference type="NCBI Taxonomy" id="1242864"/>
    <lineage>
        <taxon>Bacteria</taxon>
        <taxon>Pseudomonadati</taxon>
        <taxon>Myxococcota</taxon>
        <taxon>Myxococcia</taxon>
        <taxon>Myxococcales</taxon>
        <taxon>Cystobacterineae</taxon>
        <taxon>Archangiaceae</taxon>
        <taxon>Cystobacter</taxon>
    </lineage>
</organism>
<dbReference type="Proteomes" id="UP000011682">
    <property type="component" value="Unassembled WGS sequence"/>
</dbReference>
<dbReference type="PANTHER" id="PTHR12110">
    <property type="entry name" value="HYDROXYPYRUVATE ISOMERASE"/>
    <property type="match status" value="1"/>
</dbReference>
<feature type="domain" description="Xylose isomerase-like TIM barrel" evidence="2">
    <location>
        <begin position="108"/>
        <end position="352"/>
    </location>
</feature>
<dbReference type="InterPro" id="IPR013022">
    <property type="entry name" value="Xyl_isomerase-like_TIM-brl"/>
</dbReference>
<sequence length="367" mass="40025">MEHDGKGGLGLLVHQVRGGELDREGFLRAAKEAGVTEERAAILADESLAACESQLFPNSSGKRSNERGAMPGGTGMAETTSPGPRIHGALMMPFANVRHLSYAEQLEATRLAGFGQLSMHPHQARAELERRTAEEMLEMAADAGVEITRLDPLSNWNPLWLPTNMDVQYVRDFDIPASQFFEICEALRIRYASLNATFAAGVYTHDEVVEHFAAAARRGAESGVILDMENIPMWGVRTVRDAWSIVADSGDANAGIVFDTLHYVRGGSTPEMLREVPGERIHVVQLNDGPLSLPPGVTLETNCFARDWPGEGEFPLVELLRILAEKDALRQVNPEVFSSTNDGRSPAEIARLSRESLLRTLADAGIA</sequence>
<dbReference type="AlphaFoldDB" id="S9PB24"/>
<proteinExistence type="predicted"/>
<protein>
    <recommendedName>
        <fullName evidence="2">Xylose isomerase-like TIM barrel domain-containing protein</fullName>
    </recommendedName>
</protein>
<dbReference type="Pfam" id="PF01261">
    <property type="entry name" value="AP_endonuc_2"/>
    <property type="match status" value="1"/>
</dbReference>
<dbReference type="PANTHER" id="PTHR12110:SF48">
    <property type="entry name" value="BLL3656 PROTEIN"/>
    <property type="match status" value="1"/>
</dbReference>
<evidence type="ECO:0000259" key="2">
    <source>
        <dbReference type="Pfam" id="PF01261"/>
    </source>
</evidence>
<dbReference type="SUPFAM" id="SSF51658">
    <property type="entry name" value="Xylose isomerase-like"/>
    <property type="match status" value="1"/>
</dbReference>
<evidence type="ECO:0000256" key="1">
    <source>
        <dbReference type="SAM" id="MobiDB-lite"/>
    </source>
</evidence>
<feature type="region of interest" description="Disordered" evidence="1">
    <location>
        <begin position="56"/>
        <end position="76"/>
    </location>
</feature>
<dbReference type="InterPro" id="IPR050312">
    <property type="entry name" value="IolE/XylAMocC-like"/>
</dbReference>
<keyword evidence="4" id="KW-1185">Reference proteome</keyword>
<dbReference type="RefSeq" id="WP_002625445.1">
    <property type="nucleotide sequence ID" value="NZ_ANAH02000017.1"/>
</dbReference>
<dbReference type="InterPro" id="IPR036237">
    <property type="entry name" value="Xyl_isomerase-like_sf"/>
</dbReference>
<name>S9PB24_CYSF2</name>
<dbReference type="EMBL" id="ANAH02000017">
    <property type="protein sequence ID" value="EPX59472.1"/>
    <property type="molecule type" value="Genomic_DNA"/>
</dbReference>
<comment type="caution">
    <text evidence="3">The sequence shown here is derived from an EMBL/GenBank/DDBJ whole genome shotgun (WGS) entry which is preliminary data.</text>
</comment>
<evidence type="ECO:0000313" key="3">
    <source>
        <dbReference type="EMBL" id="EPX59472.1"/>
    </source>
</evidence>
<dbReference type="eggNOG" id="COG1082">
    <property type="taxonomic scope" value="Bacteria"/>
</dbReference>
<evidence type="ECO:0000313" key="4">
    <source>
        <dbReference type="Proteomes" id="UP000011682"/>
    </source>
</evidence>
<dbReference type="Gene3D" id="3.20.20.150">
    <property type="entry name" value="Divalent-metal-dependent TIM barrel enzymes"/>
    <property type="match status" value="1"/>
</dbReference>
<accession>S9PB24</accession>
<reference evidence="3" key="1">
    <citation type="submission" date="2013-05" db="EMBL/GenBank/DDBJ databases">
        <title>Genome assembly of Cystobacter fuscus DSM 2262.</title>
        <authorList>
            <person name="Sharma G."/>
            <person name="Khatri I."/>
            <person name="Kaur C."/>
            <person name="Mayilraj S."/>
            <person name="Subramanian S."/>
        </authorList>
    </citation>
    <scope>NUCLEOTIDE SEQUENCE [LARGE SCALE GENOMIC DNA]</scope>
    <source>
        <strain evidence="3">DSM 2262</strain>
    </source>
</reference>